<dbReference type="InterPro" id="IPR027417">
    <property type="entry name" value="P-loop_NTPase"/>
</dbReference>
<dbReference type="SUPFAM" id="SSF52540">
    <property type="entry name" value="P-loop containing nucleoside triphosphate hydrolases"/>
    <property type="match status" value="1"/>
</dbReference>
<organism evidence="2 3">
    <name type="scientific">Malaciobacter marinus</name>
    <dbReference type="NCBI Taxonomy" id="505249"/>
    <lineage>
        <taxon>Bacteria</taxon>
        <taxon>Pseudomonadati</taxon>
        <taxon>Campylobacterota</taxon>
        <taxon>Epsilonproteobacteria</taxon>
        <taxon>Campylobacterales</taxon>
        <taxon>Arcobacteraceae</taxon>
        <taxon>Malaciobacter</taxon>
    </lineage>
</organism>
<dbReference type="InterPro" id="IPR052754">
    <property type="entry name" value="NTPase_KAP_P-loop"/>
</dbReference>
<dbReference type="PANTHER" id="PTHR22674">
    <property type="entry name" value="NTPASE, KAP FAMILY P-LOOP DOMAIN-CONTAINING 1"/>
    <property type="match status" value="1"/>
</dbReference>
<dbReference type="InterPro" id="IPR011646">
    <property type="entry name" value="KAP_P-loop"/>
</dbReference>
<evidence type="ECO:0000313" key="2">
    <source>
        <dbReference type="EMBL" id="PPK62812.1"/>
    </source>
</evidence>
<evidence type="ECO:0000313" key="3">
    <source>
        <dbReference type="Proteomes" id="UP000239861"/>
    </source>
</evidence>
<dbReference type="RefSeq" id="WP_104411522.1">
    <property type="nucleotide sequence ID" value="NZ_PTIW01000001.1"/>
</dbReference>
<accession>A0AB37A0Y6</accession>
<protein>
    <submittedName>
        <fullName evidence="2">KAP-like P-loop domain-containing protein</fullName>
    </submittedName>
</protein>
<comment type="caution">
    <text evidence="2">The sequence shown here is derived from an EMBL/GenBank/DDBJ whole genome shotgun (WGS) entry which is preliminary data.</text>
</comment>
<sequence length="624" mass="72032">MWADNETTEDFLNYEMHANLIKEYVTNPHLLPLTIGVFGDWGSGKSSIMRMLEQKLKSDEKILTIYFNSWLFEGYEDAKVSLLENIILELSKGKTLSEEAKSKVLQLLSRIDFLKLTSDGVKKYGKNVIDIIATGGIGTAIEAGFSMLNKDKVETIKNTDISTLDKYIKDEQENTSKTTIKSFKDDFAKLIELTAYDSVVIFIDDLDRCLPERVIDTLEAIKLFLSVDNTAFVIGADERILKHSISMHLKLHTFNNDSEYLQNTQQIVTDYIEKLIQIPYRIPKLSASEIETYNNLLFSLNLLDSEEFQKIYDEYLEFRKGDFYSPFSFGNIKEIISLDDKTELSNLLNISHFMSQMITNVLKGNPRQTKRFLNTFILRRKLAQVASLEIDILILIKLMLLEYLNPTLFKKLNELQSGESGIVLELGMLESVFIDGEENKLGEGFKDWQTPQIQNWIRIEPKIGNVDLRNYFWLVRDKTESTMSNIHMVSPIIQKLYSQISSTDKHQRSVGFIELKKLDELVKDEVFELLSNELLNNPSKTRNLLDTLFDYLEKIDNEKYAVFALDSFKKMSFALIKNERKPIDILKFMKSKHKILTSGCDELIDEFSQKESCLLQKTAMKAKE</sequence>
<proteinExistence type="predicted"/>
<gene>
    <name evidence="2" type="ORF">B0F89_10110</name>
</gene>
<name>A0AB37A0Y6_9BACT</name>
<dbReference type="AlphaFoldDB" id="A0AB37A0Y6"/>
<dbReference type="Gene3D" id="3.40.50.300">
    <property type="entry name" value="P-loop containing nucleotide triphosphate hydrolases"/>
    <property type="match status" value="1"/>
</dbReference>
<dbReference type="Proteomes" id="UP000239861">
    <property type="component" value="Unassembled WGS sequence"/>
</dbReference>
<dbReference type="Pfam" id="PF07693">
    <property type="entry name" value="KAP_NTPase"/>
    <property type="match status" value="1"/>
</dbReference>
<reference evidence="2 3" key="1">
    <citation type="submission" date="2018-02" db="EMBL/GenBank/DDBJ databases">
        <title>Subsurface microbial communities from deep shales in Ohio and West Virginia, USA.</title>
        <authorList>
            <person name="Wrighton K."/>
        </authorList>
    </citation>
    <scope>NUCLEOTIDE SEQUENCE [LARGE SCALE GENOMIC DNA]</scope>
    <source>
        <strain evidence="2 3">MARC-MIP3H16</strain>
    </source>
</reference>
<feature type="domain" description="KAP NTPase" evidence="1">
    <location>
        <begin position="17"/>
        <end position="382"/>
    </location>
</feature>
<evidence type="ECO:0000259" key="1">
    <source>
        <dbReference type="Pfam" id="PF07693"/>
    </source>
</evidence>
<dbReference type="EMBL" id="PTIW01000001">
    <property type="protein sequence ID" value="PPK62812.1"/>
    <property type="molecule type" value="Genomic_DNA"/>
</dbReference>
<dbReference type="PANTHER" id="PTHR22674:SF6">
    <property type="entry name" value="NTPASE KAP FAMILY P-LOOP DOMAIN-CONTAINING PROTEIN 1"/>
    <property type="match status" value="1"/>
</dbReference>